<evidence type="ECO:0000256" key="6">
    <source>
        <dbReference type="SAM" id="SignalP"/>
    </source>
</evidence>
<proteinExistence type="predicted"/>
<feature type="chain" id="PRO_5046505755" evidence="6">
    <location>
        <begin position="22"/>
        <end position="367"/>
    </location>
</feature>
<dbReference type="InterPro" id="IPR001254">
    <property type="entry name" value="Trypsin_dom"/>
</dbReference>
<dbReference type="GO" id="GO:0006508">
    <property type="term" value="P:proteolysis"/>
    <property type="evidence" value="ECO:0007669"/>
    <property type="project" value="UniProtKB-KW"/>
</dbReference>
<evidence type="ECO:0000256" key="2">
    <source>
        <dbReference type="ARBA" id="ARBA00022801"/>
    </source>
</evidence>
<dbReference type="PROSITE" id="PS00134">
    <property type="entry name" value="TRYPSIN_HIS"/>
    <property type="match status" value="1"/>
</dbReference>
<keyword evidence="6" id="KW-0732">Signal</keyword>
<protein>
    <submittedName>
        <fullName evidence="8">Serine protease</fullName>
    </submittedName>
</protein>
<dbReference type="PROSITE" id="PS50240">
    <property type="entry name" value="TRYPSIN_DOM"/>
    <property type="match status" value="1"/>
</dbReference>
<dbReference type="PROSITE" id="PS00135">
    <property type="entry name" value="TRYPSIN_SER"/>
    <property type="match status" value="1"/>
</dbReference>
<comment type="caution">
    <text evidence="8">The sequence shown here is derived from an EMBL/GenBank/DDBJ whole genome shotgun (WGS) entry which is preliminary data.</text>
</comment>
<keyword evidence="9" id="KW-1185">Reference proteome</keyword>
<accession>A0ABT0E342</accession>
<feature type="domain" description="Peptidase S1" evidence="7">
    <location>
        <begin position="20"/>
        <end position="271"/>
    </location>
</feature>
<keyword evidence="1 4" id="KW-0645">Protease</keyword>
<dbReference type="InterPro" id="IPR009003">
    <property type="entry name" value="Peptidase_S1_PA"/>
</dbReference>
<evidence type="ECO:0000256" key="4">
    <source>
        <dbReference type="RuleBase" id="RU363034"/>
    </source>
</evidence>
<dbReference type="EMBL" id="JALKII010000001">
    <property type="protein sequence ID" value="MCK0536229.1"/>
    <property type="molecule type" value="Genomic_DNA"/>
</dbReference>
<dbReference type="InterPro" id="IPR001314">
    <property type="entry name" value="Peptidase_S1A"/>
</dbReference>
<name>A0ABT0E342_9GAMM</name>
<keyword evidence="4" id="KW-0720">Serine protease</keyword>
<dbReference type="PANTHER" id="PTHR24264">
    <property type="entry name" value="TRYPSIN-RELATED"/>
    <property type="match status" value="1"/>
</dbReference>
<evidence type="ECO:0000259" key="7">
    <source>
        <dbReference type="PROSITE" id="PS50240"/>
    </source>
</evidence>
<keyword evidence="3" id="KW-1015">Disulfide bond</keyword>
<feature type="region of interest" description="Disordered" evidence="5">
    <location>
        <begin position="343"/>
        <end position="367"/>
    </location>
</feature>
<dbReference type="Gene3D" id="2.40.10.10">
    <property type="entry name" value="Trypsin-like serine proteases"/>
    <property type="match status" value="1"/>
</dbReference>
<dbReference type="InterPro" id="IPR043504">
    <property type="entry name" value="Peptidase_S1_PA_chymotrypsin"/>
</dbReference>
<reference evidence="8" key="1">
    <citation type="submission" date="2022-04" db="EMBL/GenBank/DDBJ databases">
        <title>Alcanivorax sp. CY1518 draft genome sequence.</title>
        <authorList>
            <person name="Zhao G."/>
            <person name="An M."/>
        </authorList>
    </citation>
    <scope>NUCLEOTIDE SEQUENCE</scope>
    <source>
        <strain evidence="8">CY1518</strain>
    </source>
</reference>
<dbReference type="SUPFAM" id="SSF50494">
    <property type="entry name" value="Trypsin-like serine proteases"/>
    <property type="match status" value="1"/>
</dbReference>
<dbReference type="CDD" id="cd00190">
    <property type="entry name" value="Tryp_SPc"/>
    <property type="match status" value="1"/>
</dbReference>
<evidence type="ECO:0000256" key="3">
    <source>
        <dbReference type="ARBA" id="ARBA00023157"/>
    </source>
</evidence>
<dbReference type="PRINTS" id="PR00722">
    <property type="entry name" value="CHYMOTRYPSIN"/>
</dbReference>
<dbReference type="Proteomes" id="UP001165524">
    <property type="component" value="Unassembled WGS sequence"/>
</dbReference>
<evidence type="ECO:0000313" key="8">
    <source>
        <dbReference type="EMBL" id="MCK0536229.1"/>
    </source>
</evidence>
<feature type="region of interest" description="Disordered" evidence="5">
    <location>
        <begin position="310"/>
        <end position="331"/>
    </location>
</feature>
<dbReference type="SMART" id="SM00020">
    <property type="entry name" value="Tryp_SPc"/>
    <property type="match status" value="1"/>
</dbReference>
<feature type="signal peptide" evidence="6">
    <location>
        <begin position="1"/>
        <end position="21"/>
    </location>
</feature>
<dbReference type="InterPro" id="IPR018114">
    <property type="entry name" value="TRYPSIN_HIS"/>
</dbReference>
<keyword evidence="2 4" id="KW-0378">Hydrolase</keyword>
<dbReference type="InterPro" id="IPR050127">
    <property type="entry name" value="Serine_Proteases_S1"/>
</dbReference>
<evidence type="ECO:0000313" key="9">
    <source>
        <dbReference type="Proteomes" id="UP001165524"/>
    </source>
</evidence>
<dbReference type="InterPro" id="IPR033116">
    <property type="entry name" value="TRYPSIN_SER"/>
</dbReference>
<evidence type="ECO:0000256" key="1">
    <source>
        <dbReference type="ARBA" id="ARBA00022670"/>
    </source>
</evidence>
<evidence type="ECO:0000256" key="5">
    <source>
        <dbReference type="SAM" id="MobiDB-lite"/>
    </source>
</evidence>
<dbReference type="PANTHER" id="PTHR24264:SF54">
    <property type="entry name" value="PEPTIDASE S1 DOMAIN-CONTAINING PROTEIN"/>
    <property type="match status" value="1"/>
</dbReference>
<sequence>MFRLLGFGLAMAFCLASQGVAGGELQARIIGETDTQQQDWPWMAAVNHVPGATSTRTSLVCGGTLVASRWVLTAAHCVINDEGRQTSPEQLLVVVGSAYRDGTGGEYLRVVGVHPHPDYRRQGLHNDIALLRLASDARAAPLAIGGREQQHYLARAGAGATLTALGWGRARADDPHSGARVLQALRLGHVPGRQCRSTWHLLDGSQLCAGGAPQQDTCTGDSGGPLVLEHQGRPWLMGITSYGAKECGMAGVPGVYTAAGSFTGWMQQTARNVALTLADNRPATAPDEPVATRASSHTAGMIQTAALSWQPRSDTPTAGQRQATMKCTQDGNLTRCQSRSLRLTAPPVEPWRPGTAVAEQGAAARTP</sequence>
<dbReference type="GO" id="GO:0008233">
    <property type="term" value="F:peptidase activity"/>
    <property type="evidence" value="ECO:0007669"/>
    <property type="project" value="UniProtKB-KW"/>
</dbReference>
<dbReference type="RefSeq" id="WP_246947271.1">
    <property type="nucleotide sequence ID" value="NZ_JALKII010000001.1"/>
</dbReference>
<gene>
    <name evidence="8" type="ORF">MU846_00710</name>
</gene>
<organism evidence="8 9">
    <name type="scientific">Alcanivorax quisquiliarum</name>
    <dbReference type="NCBI Taxonomy" id="2933565"/>
    <lineage>
        <taxon>Bacteria</taxon>
        <taxon>Pseudomonadati</taxon>
        <taxon>Pseudomonadota</taxon>
        <taxon>Gammaproteobacteria</taxon>
        <taxon>Oceanospirillales</taxon>
        <taxon>Alcanivoracaceae</taxon>
        <taxon>Alcanivorax</taxon>
    </lineage>
</organism>
<dbReference type="Pfam" id="PF00089">
    <property type="entry name" value="Trypsin"/>
    <property type="match status" value="1"/>
</dbReference>